<dbReference type="EnsemblMetazoa" id="SMAR008809-RA">
    <property type="protein sequence ID" value="SMAR008809-PA"/>
    <property type="gene ID" value="SMAR008809"/>
</dbReference>
<reference evidence="13" key="1">
    <citation type="submission" date="2011-05" db="EMBL/GenBank/DDBJ databases">
        <authorList>
            <person name="Richards S.R."/>
            <person name="Qu J."/>
            <person name="Jiang H."/>
            <person name="Jhangiani S.N."/>
            <person name="Agravi P."/>
            <person name="Goodspeed R."/>
            <person name="Gross S."/>
            <person name="Mandapat C."/>
            <person name="Jackson L."/>
            <person name="Mathew T."/>
            <person name="Pu L."/>
            <person name="Thornton R."/>
            <person name="Saada N."/>
            <person name="Wilczek-Boney K.B."/>
            <person name="Lee S."/>
            <person name="Kovar C."/>
            <person name="Wu Y."/>
            <person name="Scherer S.E."/>
            <person name="Worley K.C."/>
            <person name="Muzny D.M."/>
            <person name="Gibbs R."/>
        </authorList>
    </citation>
    <scope>NUCLEOTIDE SEQUENCE</scope>
    <source>
        <strain evidence="13">Brora</strain>
    </source>
</reference>
<evidence type="ECO:0000256" key="9">
    <source>
        <dbReference type="RuleBase" id="RU000688"/>
    </source>
</evidence>
<dbReference type="eggNOG" id="KOG3656">
    <property type="taxonomic scope" value="Eukaryota"/>
</dbReference>
<sequence length="379" mass="43223">MEAGKDPPPDFITDFTNSTNSTNLTLFWSEEPIEAKGFFSIPHPIIALMYIMYIAITLAAVGGNSIVCYIVIAYQRMRTVTNFFIVNLAVGDITMAILCIPFTFVANFVTMYWPFGSIMCPIVTYAQAVSVFISAYTLVAISIDRYIAILYPLRPRMTKLQAKVIILLIWVVSLVTPLPTAILSRLIPLPNMTVYTCAEDWESPIQRYYYSMTLMVLQYFFPLFVLIFTYTKIAVVVWGKTAPGEAEDGRDQRLAASKRKMIKMMIACVTAFTLSWLPFNVLHVVGDQHPGIYTYAHIIYIWFICHWLAMSHACLNPLIYWWMNSKFRAGFHYVCRCLPWMNPIPDHSELLSRTTIHQRLTTNTTALIAAAPIKPMHDT</sequence>
<proteinExistence type="inferred from homology"/>
<dbReference type="OMA" id="QYILNYW"/>
<evidence type="ECO:0000313" key="12">
    <source>
        <dbReference type="EnsemblMetazoa" id="SMAR008809-PA"/>
    </source>
</evidence>
<dbReference type="SUPFAM" id="SSF81321">
    <property type="entry name" value="Family A G protein-coupled receptor-like"/>
    <property type="match status" value="1"/>
</dbReference>
<keyword evidence="3 9" id="KW-0812">Transmembrane</keyword>
<evidence type="ECO:0000256" key="3">
    <source>
        <dbReference type="ARBA" id="ARBA00022692"/>
    </source>
</evidence>
<dbReference type="InterPro" id="IPR017452">
    <property type="entry name" value="GPCR_Rhodpsn_7TM"/>
</dbReference>
<dbReference type="PROSITE" id="PS00237">
    <property type="entry name" value="G_PROTEIN_RECEP_F1_1"/>
    <property type="match status" value="1"/>
</dbReference>
<dbReference type="GO" id="GO:0042923">
    <property type="term" value="F:neuropeptide binding"/>
    <property type="evidence" value="ECO:0007669"/>
    <property type="project" value="TreeGrafter"/>
</dbReference>
<dbReference type="GO" id="GO:0043005">
    <property type="term" value="C:neuron projection"/>
    <property type="evidence" value="ECO:0007669"/>
    <property type="project" value="TreeGrafter"/>
</dbReference>
<keyword evidence="8 9" id="KW-0807">Transducer</keyword>
<reference evidence="12" key="2">
    <citation type="submission" date="2015-02" db="UniProtKB">
        <authorList>
            <consortium name="EnsemblMetazoa"/>
        </authorList>
    </citation>
    <scope>IDENTIFICATION</scope>
</reference>
<dbReference type="InterPro" id="IPR000611">
    <property type="entry name" value="NPY_rcpt"/>
</dbReference>
<organism evidence="12 13">
    <name type="scientific">Strigamia maritima</name>
    <name type="common">European centipede</name>
    <name type="synonym">Geophilus maritimus</name>
    <dbReference type="NCBI Taxonomy" id="126957"/>
    <lineage>
        <taxon>Eukaryota</taxon>
        <taxon>Metazoa</taxon>
        <taxon>Ecdysozoa</taxon>
        <taxon>Arthropoda</taxon>
        <taxon>Myriapoda</taxon>
        <taxon>Chilopoda</taxon>
        <taxon>Pleurostigmophora</taxon>
        <taxon>Geophilomorpha</taxon>
        <taxon>Linotaeniidae</taxon>
        <taxon>Strigamia</taxon>
    </lineage>
</organism>
<comment type="subcellular location">
    <subcellularLocation>
        <location evidence="1">Membrane</location>
        <topology evidence="1">Multi-pass membrane protein</topology>
    </subcellularLocation>
</comment>
<dbReference type="Proteomes" id="UP000014500">
    <property type="component" value="Unassembled WGS sequence"/>
</dbReference>
<dbReference type="PhylomeDB" id="T1J5B1"/>
<evidence type="ECO:0000256" key="1">
    <source>
        <dbReference type="ARBA" id="ARBA00004141"/>
    </source>
</evidence>
<dbReference type="AlphaFoldDB" id="T1J5B1"/>
<dbReference type="EMBL" id="JH431856">
    <property type="status" value="NOT_ANNOTATED_CDS"/>
    <property type="molecule type" value="Genomic_DNA"/>
</dbReference>
<dbReference type="PRINTS" id="PR01012">
    <property type="entry name" value="NRPEPTIDEYR"/>
</dbReference>
<dbReference type="Gene3D" id="1.20.1070.10">
    <property type="entry name" value="Rhodopsin 7-helix transmembrane proteins"/>
    <property type="match status" value="1"/>
</dbReference>
<dbReference type="FunFam" id="1.20.1070.10:FF:000291">
    <property type="entry name" value="Predicted protein"/>
    <property type="match status" value="1"/>
</dbReference>
<feature type="transmembrane region" description="Helical" evidence="10">
    <location>
        <begin position="122"/>
        <end position="143"/>
    </location>
</feature>
<dbReference type="GO" id="GO:0004983">
    <property type="term" value="F:neuropeptide Y receptor activity"/>
    <property type="evidence" value="ECO:0007669"/>
    <property type="project" value="InterPro"/>
</dbReference>
<evidence type="ECO:0000256" key="6">
    <source>
        <dbReference type="ARBA" id="ARBA00023136"/>
    </source>
</evidence>
<dbReference type="GO" id="GO:0005886">
    <property type="term" value="C:plasma membrane"/>
    <property type="evidence" value="ECO:0007669"/>
    <property type="project" value="TreeGrafter"/>
</dbReference>
<keyword evidence="5 9" id="KW-0297">G-protein coupled receptor</keyword>
<evidence type="ECO:0000313" key="13">
    <source>
        <dbReference type="Proteomes" id="UP000014500"/>
    </source>
</evidence>
<keyword evidence="6 10" id="KW-0472">Membrane</keyword>
<feature type="transmembrane region" description="Helical" evidence="10">
    <location>
        <begin position="45"/>
        <end position="72"/>
    </location>
</feature>
<feature type="transmembrane region" description="Helical" evidence="10">
    <location>
        <begin position="84"/>
        <end position="110"/>
    </location>
</feature>
<dbReference type="PANTHER" id="PTHR24235">
    <property type="entry name" value="NEUROPEPTIDE Y RECEPTOR"/>
    <property type="match status" value="1"/>
</dbReference>
<feature type="transmembrane region" description="Helical" evidence="10">
    <location>
        <begin position="299"/>
        <end position="323"/>
    </location>
</feature>
<accession>T1J5B1</accession>
<dbReference type="CDD" id="cd15392">
    <property type="entry name" value="7tmA_PR4-like"/>
    <property type="match status" value="1"/>
</dbReference>
<evidence type="ECO:0000256" key="5">
    <source>
        <dbReference type="ARBA" id="ARBA00023040"/>
    </source>
</evidence>
<keyword evidence="7 9" id="KW-0675">Receptor</keyword>
<feature type="domain" description="G-protein coupled receptors family 1 profile" evidence="11">
    <location>
        <begin position="63"/>
        <end position="320"/>
    </location>
</feature>
<feature type="transmembrane region" description="Helical" evidence="10">
    <location>
        <begin position="164"/>
        <end position="188"/>
    </location>
</feature>
<name>T1J5B1_STRMM</name>
<feature type="transmembrane region" description="Helical" evidence="10">
    <location>
        <begin position="208"/>
        <end position="230"/>
    </location>
</feature>
<dbReference type="HOGENOM" id="CLU_009579_6_1_1"/>
<evidence type="ECO:0000256" key="10">
    <source>
        <dbReference type="SAM" id="Phobius"/>
    </source>
</evidence>
<dbReference type="STRING" id="126957.T1J5B1"/>
<dbReference type="InterPro" id="IPR000276">
    <property type="entry name" value="GPCR_Rhodpsn"/>
</dbReference>
<dbReference type="Pfam" id="PF00001">
    <property type="entry name" value="7tm_1"/>
    <property type="match status" value="1"/>
</dbReference>
<dbReference type="PANTHER" id="PTHR24235:SF29">
    <property type="entry name" value="GH23382P"/>
    <property type="match status" value="1"/>
</dbReference>
<dbReference type="PROSITE" id="PS50262">
    <property type="entry name" value="G_PROTEIN_RECEP_F1_2"/>
    <property type="match status" value="1"/>
</dbReference>
<keyword evidence="13" id="KW-1185">Reference proteome</keyword>
<dbReference type="PRINTS" id="PR00237">
    <property type="entry name" value="GPCRRHODOPSN"/>
</dbReference>
<feature type="transmembrane region" description="Helical" evidence="10">
    <location>
        <begin position="261"/>
        <end position="279"/>
    </location>
</feature>
<keyword evidence="4 10" id="KW-1133">Transmembrane helix</keyword>
<evidence type="ECO:0000256" key="2">
    <source>
        <dbReference type="ARBA" id="ARBA00010663"/>
    </source>
</evidence>
<evidence type="ECO:0000259" key="11">
    <source>
        <dbReference type="PROSITE" id="PS50262"/>
    </source>
</evidence>
<evidence type="ECO:0000256" key="8">
    <source>
        <dbReference type="ARBA" id="ARBA00023224"/>
    </source>
</evidence>
<evidence type="ECO:0000256" key="4">
    <source>
        <dbReference type="ARBA" id="ARBA00022989"/>
    </source>
</evidence>
<comment type="similarity">
    <text evidence="2 9">Belongs to the G-protein coupled receptor 1 family.</text>
</comment>
<protein>
    <recommendedName>
        <fullName evidence="11">G-protein coupled receptors family 1 profile domain-containing protein</fullName>
    </recommendedName>
</protein>
<evidence type="ECO:0000256" key="7">
    <source>
        <dbReference type="ARBA" id="ARBA00023170"/>
    </source>
</evidence>